<dbReference type="Gene3D" id="3.10.28.10">
    <property type="entry name" value="Homing endonucleases"/>
    <property type="match status" value="2"/>
</dbReference>
<feature type="domain" description="Homing endonuclease LAGLIDADG" evidence="2">
    <location>
        <begin position="100"/>
        <end position="275"/>
    </location>
</feature>
<protein>
    <submittedName>
        <fullName evidence="3">Cox1-I3</fullName>
    </submittedName>
</protein>
<dbReference type="InterPro" id="IPR004860">
    <property type="entry name" value="LAGLIDADG_dom"/>
</dbReference>
<sequence>NQNPLVRFIMLINKYIYICIFLICLNSNNLKFNYPEFKLFNGDKSTLYEIFPRSNKIYMRPNNICKDIVIYGSNLENNVNLKKYTSIVSYMINIPHNLIGMIVGILLTDGYIQLNFSKNKRKHENVYTEINGRLCLKQSIKHSEYLLYVFSKLSHYCIRMPWVRPAYLKGKKFYSIEFMTRALPCMTLLRYKFYNGRIKIIPEDLYDMINYESLAHMIMCDGSLSRGKGIILNLQNFTLKELIFLINILYIKFNINSTIHKSRNRYVIYIKTESVIRMYPYIKPYIVDSMKYKISKKIRELKK</sequence>
<proteinExistence type="predicted"/>
<keyword evidence="3" id="KW-0496">Mitochondrion</keyword>
<dbReference type="GeneID" id="8363656"/>
<feature type="transmembrane region" description="Helical" evidence="1">
    <location>
        <begin position="12"/>
        <end position="30"/>
    </location>
</feature>
<evidence type="ECO:0000256" key="1">
    <source>
        <dbReference type="SAM" id="Phobius"/>
    </source>
</evidence>
<evidence type="ECO:0000259" key="2">
    <source>
        <dbReference type="Pfam" id="PF03161"/>
    </source>
</evidence>
<dbReference type="SUPFAM" id="SSF55608">
    <property type="entry name" value="Homing endonucleases"/>
    <property type="match status" value="1"/>
</dbReference>
<dbReference type="GO" id="GO:0004519">
    <property type="term" value="F:endonuclease activity"/>
    <property type="evidence" value="ECO:0007669"/>
    <property type="project" value="InterPro"/>
</dbReference>
<feature type="transmembrane region" description="Helical" evidence="1">
    <location>
        <begin position="87"/>
        <end position="112"/>
    </location>
</feature>
<evidence type="ECO:0000313" key="3">
    <source>
        <dbReference type="EMBL" id="ACU32831.1"/>
    </source>
</evidence>
<dbReference type="InterPro" id="IPR027434">
    <property type="entry name" value="Homing_endonucl"/>
</dbReference>
<feature type="non-terminal residue" evidence="3">
    <location>
        <position position="1"/>
    </location>
</feature>
<organism evidence="3">
    <name type="scientific">Brettanomyces custersianus</name>
    <name type="common">Yeast</name>
    <dbReference type="NCBI Taxonomy" id="13368"/>
    <lineage>
        <taxon>Eukaryota</taxon>
        <taxon>Fungi</taxon>
        <taxon>Dikarya</taxon>
        <taxon>Ascomycota</taxon>
        <taxon>Saccharomycotina</taxon>
        <taxon>Pichiomycetes</taxon>
        <taxon>Pichiales</taxon>
        <taxon>Pichiaceae</taxon>
        <taxon>Brettanomyces</taxon>
    </lineage>
</organism>
<geneLocation type="mitochondrion" evidence="3"/>
<keyword evidence="1" id="KW-0812">Transmembrane</keyword>
<dbReference type="Pfam" id="PF03161">
    <property type="entry name" value="LAGLIDADG_2"/>
    <property type="match status" value="1"/>
</dbReference>
<dbReference type="RefSeq" id="YP_003127048.1">
    <property type="nucleotide sequence ID" value="NC_013145.2"/>
</dbReference>
<keyword evidence="1" id="KW-0472">Membrane</keyword>
<reference evidence="3" key="1">
    <citation type="journal article" date="2010" name="FEMS Yeast Res.">
        <title>Mitochondrial genome from the facultative anaerobe and petite-positive yeast Dekkera bruxellensis contains the NADH dehydrogenase subunit genes.</title>
        <authorList>
            <person name="Prochazka E."/>
            <person name="Polakova S."/>
            <person name="Piskur J."/>
            <person name="Sulo P."/>
        </authorList>
    </citation>
    <scope>NUCLEOTIDE SEQUENCE</scope>
    <source>
        <strain evidence="3">CBS 4805</strain>
    </source>
</reference>
<name>C7FEX4_BRECS</name>
<dbReference type="AlphaFoldDB" id="C7FEX4"/>
<gene>
    <name evidence="3" type="primary">cox1-I3</name>
</gene>
<keyword evidence="1" id="KW-1133">Transmembrane helix</keyword>
<dbReference type="EMBL" id="GQ354525">
    <property type="protein sequence ID" value="ACU32831.1"/>
    <property type="molecule type" value="Genomic_DNA"/>
</dbReference>
<accession>C7FEX4</accession>